<dbReference type="InterPro" id="IPR022209">
    <property type="entry name" value="CWC25"/>
</dbReference>
<dbReference type="GO" id="GO:0000398">
    <property type="term" value="P:mRNA splicing, via spliceosome"/>
    <property type="evidence" value="ECO:0007669"/>
    <property type="project" value="TreeGrafter"/>
</dbReference>
<evidence type="ECO:0000256" key="3">
    <source>
        <dbReference type="ARBA" id="ARBA00022664"/>
    </source>
</evidence>
<comment type="subcellular location">
    <subcellularLocation>
        <location evidence="1">Nucleus</location>
    </subcellularLocation>
</comment>
<comment type="similarity">
    <text evidence="2">Belongs to the CWC25 family.</text>
</comment>
<comment type="caution">
    <text evidence="10">The sequence shown here is derived from an EMBL/GenBank/DDBJ whole genome shotgun (WGS) entry which is preliminary data.</text>
</comment>
<sequence>MLWYSLQNLKKSWHPSTLRNIERVWKAEQKHEAEKQKIEQLQKELAEERAREEIQQFAEDQGVIKKKEEKLDWMYQGPSAMVNREEYLMGRKIDRTFETLQMIENGEESRKDEATEVKCNYPINRTLDI</sequence>
<dbReference type="Pfam" id="PF12542">
    <property type="entry name" value="CWC25"/>
    <property type="match status" value="1"/>
</dbReference>
<dbReference type="Proteomes" id="UP000499080">
    <property type="component" value="Unassembled WGS sequence"/>
</dbReference>
<evidence type="ECO:0000313" key="10">
    <source>
        <dbReference type="EMBL" id="GBO32345.1"/>
    </source>
</evidence>
<protein>
    <submittedName>
        <fullName evidence="10">Pre-mRNA-splicing factor CWC25</fullName>
    </submittedName>
</protein>
<evidence type="ECO:0000256" key="2">
    <source>
        <dbReference type="ARBA" id="ARBA00006695"/>
    </source>
</evidence>
<dbReference type="EMBL" id="BGPR01055806">
    <property type="protein sequence ID" value="GBO32345.1"/>
    <property type="molecule type" value="Genomic_DNA"/>
</dbReference>
<dbReference type="AlphaFoldDB" id="A0A4Y2W4W5"/>
<organism evidence="10 11">
    <name type="scientific">Araneus ventricosus</name>
    <name type="common">Orbweaver spider</name>
    <name type="synonym">Epeira ventricosa</name>
    <dbReference type="NCBI Taxonomy" id="182803"/>
    <lineage>
        <taxon>Eukaryota</taxon>
        <taxon>Metazoa</taxon>
        <taxon>Ecdysozoa</taxon>
        <taxon>Arthropoda</taxon>
        <taxon>Chelicerata</taxon>
        <taxon>Arachnida</taxon>
        <taxon>Araneae</taxon>
        <taxon>Araneomorphae</taxon>
        <taxon>Entelegynae</taxon>
        <taxon>Araneoidea</taxon>
        <taxon>Araneidae</taxon>
        <taxon>Araneus</taxon>
    </lineage>
</organism>
<dbReference type="PANTHER" id="PTHR16196:SF0">
    <property type="entry name" value="PRE-MRNA-SPLICING FACTOR CWC25 HOMOLOG"/>
    <property type="match status" value="1"/>
</dbReference>
<keyword evidence="3" id="KW-0507">mRNA processing</keyword>
<evidence type="ECO:0000256" key="1">
    <source>
        <dbReference type="ARBA" id="ARBA00004123"/>
    </source>
</evidence>
<keyword evidence="7" id="KW-0539">Nucleus</keyword>
<evidence type="ECO:0000313" key="11">
    <source>
        <dbReference type="Proteomes" id="UP000499080"/>
    </source>
</evidence>
<accession>A0A4Y2W4W5</accession>
<dbReference type="SMART" id="SM01083">
    <property type="entry name" value="Cir_N"/>
    <property type="match status" value="1"/>
</dbReference>
<feature type="domain" description="CBF1-interacting co-repressor CIR N-terminal" evidence="9">
    <location>
        <begin position="12"/>
        <end position="48"/>
    </location>
</feature>
<proteinExistence type="inferred from homology"/>
<evidence type="ECO:0000256" key="4">
    <source>
        <dbReference type="ARBA" id="ARBA00022728"/>
    </source>
</evidence>
<keyword evidence="4" id="KW-0747">Spliceosome</keyword>
<keyword evidence="5 8" id="KW-0175">Coiled coil</keyword>
<dbReference type="OrthoDB" id="21123at2759"/>
<dbReference type="GO" id="GO:0005684">
    <property type="term" value="C:U2-type spliceosomal complex"/>
    <property type="evidence" value="ECO:0007669"/>
    <property type="project" value="TreeGrafter"/>
</dbReference>
<dbReference type="Pfam" id="PF10197">
    <property type="entry name" value="Cir_N"/>
    <property type="match status" value="1"/>
</dbReference>
<evidence type="ECO:0000256" key="7">
    <source>
        <dbReference type="ARBA" id="ARBA00023242"/>
    </source>
</evidence>
<dbReference type="InterPro" id="IPR051376">
    <property type="entry name" value="CWC25_splicing_factor"/>
</dbReference>
<evidence type="ECO:0000256" key="5">
    <source>
        <dbReference type="ARBA" id="ARBA00023054"/>
    </source>
</evidence>
<keyword evidence="11" id="KW-1185">Reference proteome</keyword>
<evidence type="ECO:0000256" key="8">
    <source>
        <dbReference type="SAM" id="Coils"/>
    </source>
</evidence>
<evidence type="ECO:0000256" key="6">
    <source>
        <dbReference type="ARBA" id="ARBA00023187"/>
    </source>
</evidence>
<gene>
    <name evidence="10" type="primary">CWC25_2</name>
    <name evidence="10" type="ORF">AVEN_27687_1</name>
</gene>
<name>A0A4Y2W4W5_ARAVE</name>
<dbReference type="InterPro" id="IPR019339">
    <property type="entry name" value="CIR_N_dom"/>
</dbReference>
<dbReference type="PANTHER" id="PTHR16196">
    <property type="entry name" value="CELL CYCLE CONTROL PROTEIN CWF25"/>
    <property type="match status" value="1"/>
</dbReference>
<feature type="coiled-coil region" evidence="8">
    <location>
        <begin position="24"/>
        <end position="55"/>
    </location>
</feature>
<evidence type="ECO:0000259" key="9">
    <source>
        <dbReference type="SMART" id="SM01083"/>
    </source>
</evidence>
<reference evidence="10 11" key="1">
    <citation type="journal article" date="2019" name="Sci. Rep.">
        <title>Orb-weaving spider Araneus ventricosus genome elucidates the spidroin gene catalogue.</title>
        <authorList>
            <person name="Kono N."/>
            <person name="Nakamura H."/>
            <person name="Ohtoshi R."/>
            <person name="Moran D.A.P."/>
            <person name="Shinohara A."/>
            <person name="Yoshida Y."/>
            <person name="Fujiwara M."/>
            <person name="Mori M."/>
            <person name="Tomita M."/>
            <person name="Arakawa K."/>
        </authorList>
    </citation>
    <scope>NUCLEOTIDE SEQUENCE [LARGE SCALE GENOMIC DNA]</scope>
</reference>
<keyword evidence="6" id="KW-0508">mRNA splicing</keyword>